<evidence type="ECO:0000313" key="3">
    <source>
        <dbReference type="Proteomes" id="UP000826462"/>
    </source>
</evidence>
<protein>
    <submittedName>
        <fullName evidence="2">Uncharacterized protein</fullName>
    </submittedName>
</protein>
<sequence>MDTRRFALFGRGLLFGAACVAAGVYIGMPAGLADVFSKVGADAQTPLETLAVEQVKIDDDLMTPVHRETRARKLARNPSHSSDLPGDASPLRPLQTPHRQSLGSAQDGPHHQGIWESKDASGARETGRDARDRTPGVVRKIRYEDFKHWT</sequence>
<accession>A0ABX8UW68</accession>
<evidence type="ECO:0000313" key="2">
    <source>
        <dbReference type="EMBL" id="QYD71170.1"/>
    </source>
</evidence>
<feature type="compositionally biased region" description="Basic and acidic residues" evidence="1">
    <location>
        <begin position="116"/>
        <end position="134"/>
    </location>
</feature>
<gene>
    <name evidence="2" type="ORF">KZJ38_29420</name>
</gene>
<name>A0ABX8UW68_9BURK</name>
<proteinExistence type="predicted"/>
<dbReference type="RefSeq" id="WP_219800603.1">
    <property type="nucleotide sequence ID" value="NZ_CP080096.1"/>
</dbReference>
<organism evidence="2 3">
    <name type="scientific">Paraburkholderia edwinii</name>
    <dbReference type="NCBI Taxonomy" id="2861782"/>
    <lineage>
        <taxon>Bacteria</taxon>
        <taxon>Pseudomonadati</taxon>
        <taxon>Pseudomonadota</taxon>
        <taxon>Betaproteobacteria</taxon>
        <taxon>Burkholderiales</taxon>
        <taxon>Burkholderiaceae</taxon>
        <taxon>Paraburkholderia</taxon>
    </lineage>
</organism>
<dbReference type="Proteomes" id="UP000826462">
    <property type="component" value="Chromosome 2"/>
</dbReference>
<dbReference type="EMBL" id="CP080096">
    <property type="protein sequence ID" value="QYD71170.1"/>
    <property type="molecule type" value="Genomic_DNA"/>
</dbReference>
<feature type="region of interest" description="Disordered" evidence="1">
    <location>
        <begin position="61"/>
        <end position="136"/>
    </location>
</feature>
<reference evidence="2 3" key="1">
    <citation type="submission" date="2021-07" db="EMBL/GenBank/DDBJ databases">
        <title>Paraburkholderia edwinii protects Aspergillus sp. from phenazines by acting as a toxin sponge.</title>
        <authorList>
            <person name="Dahlstrom K.M."/>
            <person name="Newman D.K."/>
        </authorList>
    </citation>
    <scope>NUCLEOTIDE SEQUENCE [LARGE SCALE GENOMIC DNA]</scope>
    <source>
        <strain evidence="2 3">Pe01</strain>
    </source>
</reference>
<keyword evidence="3" id="KW-1185">Reference proteome</keyword>
<evidence type="ECO:0000256" key="1">
    <source>
        <dbReference type="SAM" id="MobiDB-lite"/>
    </source>
</evidence>